<sequence length="56" mass="6445">MGSFLVRFSFHDEAKSILFQHLFKKTLLIPVKLKYHSLEKYFSSKPAAAILIFSGL</sequence>
<dbReference type="KEGG" id="min:Minf_1963"/>
<name>B3DYG9_METI4</name>
<proteinExistence type="predicted"/>
<evidence type="ECO:0000313" key="2">
    <source>
        <dbReference type="Proteomes" id="UP000009149"/>
    </source>
</evidence>
<dbReference type="HOGENOM" id="CLU_3009116_0_0_0"/>
<dbReference type="AlphaFoldDB" id="B3DYG9"/>
<gene>
    <name evidence="1" type="ordered locus">Minf_1963</name>
</gene>
<accession>B3DYG9</accession>
<evidence type="ECO:0000313" key="1">
    <source>
        <dbReference type="EMBL" id="ACD84017.1"/>
    </source>
</evidence>
<protein>
    <submittedName>
        <fullName evidence="1">Uncharacterized protein</fullName>
    </submittedName>
</protein>
<reference evidence="1 2" key="1">
    <citation type="journal article" date="2008" name="Biol. Direct">
        <title>Complete genome sequence of the extremely acidophilic methanotroph isolate V4, Methylacidiphilum infernorum, a representative of the bacterial phylum Verrucomicrobia.</title>
        <authorList>
            <person name="Hou S."/>
            <person name="Makarova K.S."/>
            <person name="Saw J.H."/>
            <person name="Senin P."/>
            <person name="Ly B.V."/>
            <person name="Zhou Z."/>
            <person name="Ren Y."/>
            <person name="Wang J."/>
            <person name="Galperin M.Y."/>
            <person name="Omelchenko M.V."/>
            <person name="Wolf Y.I."/>
            <person name="Yutin N."/>
            <person name="Koonin E.V."/>
            <person name="Stott M.B."/>
            <person name="Mountain B.W."/>
            <person name="Crowe M.A."/>
            <person name="Smirnova A.V."/>
            <person name="Dunfield P.F."/>
            <person name="Feng L."/>
            <person name="Wang L."/>
            <person name="Alam M."/>
        </authorList>
    </citation>
    <scope>NUCLEOTIDE SEQUENCE [LARGE SCALE GENOMIC DNA]</scope>
    <source>
        <strain evidence="2">Isolate V4</strain>
    </source>
</reference>
<dbReference type="Proteomes" id="UP000009149">
    <property type="component" value="Chromosome"/>
</dbReference>
<dbReference type="STRING" id="481448.Minf_1963"/>
<dbReference type="EMBL" id="CP000975">
    <property type="protein sequence ID" value="ACD84017.1"/>
    <property type="molecule type" value="Genomic_DNA"/>
</dbReference>
<organism evidence="1 2">
    <name type="scientific">Methylacidiphilum infernorum (isolate V4)</name>
    <name type="common">Methylokorus infernorum (strain V4)</name>
    <dbReference type="NCBI Taxonomy" id="481448"/>
    <lineage>
        <taxon>Bacteria</taxon>
        <taxon>Pseudomonadati</taxon>
        <taxon>Verrucomicrobiota</taxon>
        <taxon>Methylacidiphilae</taxon>
        <taxon>Methylacidiphilales</taxon>
        <taxon>Methylacidiphilaceae</taxon>
        <taxon>Methylacidiphilum (ex Ratnadevi et al. 2023)</taxon>
    </lineage>
</organism>